<comment type="caution">
    <text evidence="12">The sequence shown here is derived from an EMBL/GenBank/DDBJ whole genome shotgun (WGS) entry which is preliminary data.</text>
</comment>
<dbReference type="InterPro" id="IPR001867">
    <property type="entry name" value="OmpR/PhoB-type_DNA-bd"/>
</dbReference>
<dbReference type="EMBL" id="BSOT01000005">
    <property type="protein sequence ID" value="GLR70094.1"/>
    <property type="molecule type" value="Genomic_DNA"/>
</dbReference>
<evidence type="ECO:0000256" key="4">
    <source>
        <dbReference type="ARBA" id="ARBA00023012"/>
    </source>
</evidence>
<dbReference type="InterPro" id="IPR036388">
    <property type="entry name" value="WH-like_DNA-bd_sf"/>
</dbReference>
<dbReference type="SUPFAM" id="SSF52172">
    <property type="entry name" value="CheY-like"/>
    <property type="match status" value="1"/>
</dbReference>
<dbReference type="InterPro" id="IPR039420">
    <property type="entry name" value="WalR-like"/>
</dbReference>
<dbReference type="PANTHER" id="PTHR48111">
    <property type="entry name" value="REGULATOR OF RPOS"/>
    <property type="match status" value="1"/>
</dbReference>
<dbReference type="PANTHER" id="PTHR48111:SF39">
    <property type="entry name" value="TRANSCRIPTIONAL REGULATORY PROTEIN CPXR"/>
    <property type="match status" value="1"/>
</dbReference>
<feature type="modified residue" description="4-aspartylphosphate" evidence="8">
    <location>
        <position position="64"/>
    </location>
</feature>
<feature type="DNA-binding region" description="OmpR/PhoB-type" evidence="9">
    <location>
        <begin position="137"/>
        <end position="237"/>
    </location>
</feature>
<evidence type="ECO:0000256" key="6">
    <source>
        <dbReference type="ARBA" id="ARBA00023125"/>
    </source>
</evidence>
<keyword evidence="5" id="KW-0805">Transcription regulation</keyword>
<dbReference type="Gene3D" id="6.10.250.690">
    <property type="match status" value="1"/>
</dbReference>
<keyword evidence="6 9" id="KW-0238">DNA-binding</keyword>
<evidence type="ECO:0000256" key="7">
    <source>
        <dbReference type="ARBA" id="ARBA00023163"/>
    </source>
</evidence>
<reference evidence="12" key="2">
    <citation type="submission" date="2023-01" db="EMBL/GenBank/DDBJ databases">
        <title>Draft genome sequence of Agaribacter marinus strain NBRC 110023.</title>
        <authorList>
            <person name="Sun Q."/>
            <person name="Mori K."/>
        </authorList>
    </citation>
    <scope>NUCLEOTIDE SEQUENCE</scope>
    <source>
        <strain evidence="12">NBRC 110023</strain>
    </source>
</reference>
<keyword evidence="3 8" id="KW-0597">Phosphoprotein</keyword>
<dbReference type="GO" id="GO:0006355">
    <property type="term" value="P:regulation of DNA-templated transcription"/>
    <property type="evidence" value="ECO:0007669"/>
    <property type="project" value="InterPro"/>
</dbReference>
<keyword evidence="7" id="KW-0804">Transcription</keyword>
<reference evidence="12" key="1">
    <citation type="journal article" date="2014" name="Int. J. Syst. Evol. Microbiol.">
        <title>Complete genome sequence of Corynebacterium casei LMG S-19264T (=DSM 44701T), isolated from a smear-ripened cheese.</title>
        <authorList>
            <consortium name="US DOE Joint Genome Institute (JGI-PGF)"/>
            <person name="Walter F."/>
            <person name="Albersmeier A."/>
            <person name="Kalinowski J."/>
            <person name="Ruckert C."/>
        </authorList>
    </citation>
    <scope>NUCLEOTIDE SEQUENCE</scope>
    <source>
        <strain evidence="12">NBRC 110023</strain>
    </source>
</reference>
<evidence type="ECO:0000259" key="11">
    <source>
        <dbReference type="PROSITE" id="PS51755"/>
    </source>
</evidence>
<comment type="subcellular location">
    <subcellularLocation>
        <location evidence="1">Cytoplasm</location>
    </subcellularLocation>
</comment>
<feature type="domain" description="OmpR/PhoB-type" evidence="11">
    <location>
        <begin position="137"/>
        <end position="237"/>
    </location>
</feature>
<keyword evidence="4" id="KW-0902">Two-component regulatory system</keyword>
<evidence type="ECO:0000313" key="13">
    <source>
        <dbReference type="Proteomes" id="UP001156601"/>
    </source>
</evidence>
<keyword evidence="13" id="KW-1185">Reference proteome</keyword>
<name>A0AA37SWN7_9ALTE</name>
<accession>A0AA37SWN7</accession>
<dbReference type="GO" id="GO:0032993">
    <property type="term" value="C:protein-DNA complex"/>
    <property type="evidence" value="ECO:0007669"/>
    <property type="project" value="TreeGrafter"/>
</dbReference>
<dbReference type="GO" id="GO:0005829">
    <property type="term" value="C:cytosol"/>
    <property type="evidence" value="ECO:0007669"/>
    <property type="project" value="TreeGrafter"/>
</dbReference>
<dbReference type="GO" id="GO:0000156">
    <property type="term" value="F:phosphorelay response regulator activity"/>
    <property type="evidence" value="ECO:0007669"/>
    <property type="project" value="TreeGrafter"/>
</dbReference>
<dbReference type="Pfam" id="PF00486">
    <property type="entry name" value="Trans_reg_C"/>
    <property type="match status" value="1"/>
</dbReference>
<evidence type="ECO:0000256" key="2">
    <source>
        <dbReference type="ARBA" id="ARBA00022490"/>
    </source>
</evidence>
<dbReference type="PROSITE" id="PS51755">
    <property type="entry name" value="OMPR_PHOB"/>
    <property type="match status" value="1"/>
</dbReference>
<dbReference type="SMART" id="SM00862">
    <property type="entry name" value="Trans_reg_C"/>
    <property type="match status" value="1"/>
</dbReference>
<evidence type="ECO:0000256" key="5">
    <source>
        <dbReference type="ARBA" id="ARBA00023015"/>
    </source>
</evidence>
<dbReference type="PROSITE" id="PS50110">
    <property type="entry name" value="RESPONSE_REGULATORY"/>
    <property type="match status" value="1"/>
</dbReference>
<evidence type="ECO:0000256" key="3">
    <source>
        <dbReference type="ARBA" id="ARBA00022553"/>
    </source>
</evidence>
<dbReference type="InterPro" id="IPR011006">
    <property type="entry name" value="CheY-like_superfamily"/>
</dbReference>
<evidence type="ECO:0000256" key="8">
    <source>
        <dbReference type="PROSITE-ProRule" id="PRU00169"/>
    </source>
</evidence>
<proteinExistence type="predicted"/>
<evidence type="ECO:0000313" key="12">
    <source>
        <dbReference type="EMBL" id="GLR70094.1"/>
    </source>
</evidence>
<gene>
    <name evidence="12" type="ORF">GCM10007852_10020</name>
</gene>
<dbReference type="SMART" id="SM00448">
    <property type="entry name" value="REC"/>
    <property type="match status" value="1"/>
</dbReference>
<dbReference type="GO" id="GO:0000976">
    <property type="term" value="F:transcription cis-regulatory region binding"/>
    <property type="evidence" value="ECO:0007669"/>
    <property type="project" value="TreeGrafter"/>
</dbReference>
<evidence type="ECO:0000256" key="9">
    <source>
        <dbReference type="PROSITE-ProRule" id="PRU01091"/>
    </source>
</evidence>
<dbReference type="SUPFAM" id="SSF46894">
    <property type="entry name" value="C-terminal effector domain of the bipartite response regulators"/>
    <property type="match status" value="1"/>
</dbReference>
<organism evidence="12 13">
    <name type="scientific">Agaribacter marinus</name>
    <dbReference type="NCBI Taxonomy" id="1431249"/>
    <lineage>
        <taxon>Bacteria</taxon>
        <taxon>Pseudomonadati</taxon>
        <taxon>Pseudomonadota</taxon>
        <taxon>Gammaproteobacteria</taxon>
        <taxon>Alteromonadales</taxon>
        <taxon>Alteromonadaceae</taxon>
        <taxon>Agaribacter</taxon>
    </lineage>
</organism>
<keyword evidence="2" id="KW-0963">Cytoplasm</keyword>
<dbReference type="InterPro" id="IPR016032">
    <property type="entry name" value="Sig_transdc_resp-reg_C-effctor"/>
</dbReference>
<protein>
    <submittedName>
        <fullName evidence="12">DNA-binding response regulator</fullName>
    </submittedName>
</protein>
<dbReference type="Pfam" id="PF00072">
    <property type="entry name" value="Response_reg"/>
    <property type="match status" value="1"/>
</dbReference>
<evidence type="ECO:0000256" key="1">
    <source>
        <dbReference type="ARBA" id="ARBA00004496"/>
    </source>
</evidence>
<sequence>MYSAVNIVESNQPKRLLLAEDDAELNVAVSTVLEKSGYYIDTFTDGMKAWNAIQQNHYDALLLDLMLPSLDGLRILKSLRKKSNTPVVIVSAKGAEEERILGLRQGADDYLSKPFNLTELTLKVDALMRRISPICVNSAFNLSLMNLNLNRQTKTASVKKQVMELTDIQFDLLWEFANHIGEVLSKAYLSEAVLCRPLGAYDRSIDMHVSRVRKKLNDLAFTDKKITTVHGKGFVFK</sequence>
<dbReference type="AlphaFoldDB" id="A0AA37SWN7"/>
<feature type="domain" description="Response regulatory" evidence="10">
    <location>
        <begin position="15"/>
        <end position="128"/>
    </location>
</feature>
<dbReference type="Proteomes" id="UP001156601">
    <property type="component" value="Unassembled WGS sequence"/>
</dbReference>
<dbReference type="RefSeq" id="WP_284216400.1">
    <property type="nucleotide sequence ID" value="NZ_BSOT01000005.1"/>
</dbReference>
<dbReference type="InterPro" id="IPR001789">
    <property type="entry name" value="Sig_transdc_resp-reg_receiver"/>
</dbReference>
<dbReference type="Gene3D" id="1.10.10.10">
    <property type="entry name" value="Winged helix-like DNA-binding domain superfamily/Winged helix DNA-binding domain"/>
    <property type="match status" value="1"/>
</dbReference>
<evidence type="ECO:0000259" key="10">
    <source>
        <dbReference type="PROSITE" id="PS50110"/>
    </source>
</evidence>
<dbReference type="CDD" id="cd00383">
    <property type="entry name" value="trans_reg_C"/>
    <property type="match status" value="1"/>
</dbReference>
<dbReference type="Gene3D" id="3.40.50.2300">
    <property type="match status" value="1"/>
</dbReference>